<gene>
    <name evidence="1" type="ORF">AO440_001375</name>
</gene>
<evidence type="ECO:0000313" key="1">
    <source>
        <dbReference type="EMBL" id="KTB00253.1"/>
    </source>
</evidence>
<organism evidence="1 2">
    <name type="scientific">Candida glabrata</name>
    <name type="common">Yeast</name>
    <name type="synonym">Torulopsis glabrata</name>
    <dbReference type="NCBI Taxonomy" id="5478"/>
    <lineage>
        <taxon>Eukaryota</taxon>
        <taxon>Fungi</taxon>
        <taxon>Dikarya</taxon>
        <taxon>Ascomycota</taxon>
        <taxon>Saccharomycotina</taxon>
        <taxon>Saccharomycetes</taxon>
        <taxon>Saccharomycetales</taxon>
        <taxon>Saccharomycetaceae</taxon>
        <taxon>Nakaseomyces</taxon>
    </lineage>
</organism>
<reference evidence="1 2" key="1">
    <citation type="submission" date="2015-10" db="EMBL/GenBank/DDBJ databases">
        <title>Draft genomes sequences of Candida glabrata isolates 1A, 1B, 2A, 2B, 3A and 3B.</title>
        <authorList>
            <person name="Haavelsrud O.E."/>
            <person name="Gaustad P."/>
        </authorList>
    </citation>
    <scope>NUCLEOTIDE SEQUENCE [LARGE SCALE GENOMIC DNA]</scope>
    <source>
        <strain evidence="1">910700640</strain>
    </source>
</reference>
<dbReference type="AlphaFoldDB" id="A0A0W0CZR8"/>
<dbReference type="VEuPathDB" id="FungiDB:GWK60_F06171"/>
<protein>
    <submittedName>
        <fullName evidence="1">Protein SOV1, mitochondrial</fullName>
    </submittedName>
</protein>
<dbReference type="InterPro" id="IPR011990">
    <property type="entry name" value="TPR-like_helical_dom_sf"/>
</dbReference>
<dbReference type="VEuPathDB" id="FungiDB:CAGL0F06611g"/>
<evidence type="ECO:0000313" key="2">
    <source>
        <dbReference type="Proteomes" id="UP000054886"/>
    </source>
</evidence>
<accession>A0A0W0CZR8</accession>
<dbReference type="VEuPathDB" id="FungiDB:B1J91_F06611g"/>
<dbReference type="VEuPathDB" id="FungiDB:GVI51_F06193"/>
<dbReference type="Proteomes" id="UP000054886">
    <property type="component" value="Unassembled WGS sequence"/>
</dbReference>
<dbReference type="OMA" id="VRMDPIN"/>
<dbReference type="PhylomeDB" id="A0A0W0CZR8"/>
<proteinExistence type="predicted"/>
<dbReference type="EMBL" id="LLZZ01000140">
    <property type="protein sequence ID" value="KTB00253.1"/>
    <property type="molecule type" value="Genomic_DNA"/>
</dbReference>
<dbReference type="Gene3D" id="1.25.40.10">
    <property type="entry name" value="Tetratricopeptide repeat domain"/>
    <property type="match status" value="1"/>
</dbReference>
<sequence length="863" mass="100449">MIRHTLRLIRYPSFSICFRVARAYRSYASSHIPQLKSDQLKSSAREHHRQDLGLKFNDPLKKSGFQEVNTIKHLEETLIQYFDFISNGFKKSKKNLVKLKKDLHLLHTDVSAKERFSYVFQFLLAETQMEIARYNSLGPQAIKNLADTASSYKNLKEEAIENDDQLESAIMNVIFDDNLKDTTKTVLPYTELLLNLLGNMSKSSWEKNSELLELDNVAEAYEIAKLIPLEDMKKRGIFWGGKILYDSRKVRLDPVNESFYIDALVYFGKYKEAFKLFNTYRDKVNQRWWLELGMMIALRSNHIKAFQTLLIEHDSNYGLNGYISSKVARLAVKRYLAIRDIAKANTMTDRVLNSAKQLGIKTETANNEYNNFNSEADAYKYLNTVEPPTVHDLVSIANYHIFARNTEKVYDIFAVYFSSVGNSDPGFEFCITKTRLTMLKNLNELETALKDRIEQNVVPSILEVLYQSYEDLRKETNMSEIIAKEIYFDSLRKLGDKKSYTLALEKLVDGADNYPIKSEVGDSDHLRNQKIIAGVIKLMLWNGQEEKASRFLTELESSSQNSKSNHKESLLNSHHYALFISHYSNKSKKHRKSLRTKVNDIIDTMHVENIQPTATFWSSLIAFYRRDFDLDAAFSIINGILQDNQVSIDDKEIPIERNFYERRVISKKLYNEIWMTYAFYYNLRKVSSVHETFDRCHKAFFHASKDICSKMQHFPEISSRCLFRRMITQDNILPEPHLYIRVIKTFLKQGDLEGLYAVLLMMTKVHGLSISESVQKYILKGLQNLKKEYISQGEQQTSDKYFDNRSLKKIGLNEEEQSDALNENNNVKEHKVFNELLELMQSRNISYKESLSETCQEMGVPYE</sequence>
<comment type="caution">
    <text evidence="1">The sequence shown here is derived from an EMBL/GenBank/DDBJ whole genome shotgun (WGS) entry which is preliminary data.</text>
</comment>
<name>A0A0W0CZR8_CANGB</name>